<evidence type="ECO:0000313" key="24">
    <source>
        <dbReference type="Proteomes" id="UP000291121"/>
    </source>
</evidence>
<evidence type="ECO:0000256" key="4">
    <source>
        <dbReference type="ARBA" id="ARBA00022679"/>
    </source>
</evidence>
<evidence type="ECO:0000259" key="22">
    <source>
        <dbReference type="PROSITE" id="PS50160"/>
    </source>
</evidence>
<keyword evidence="5" id="KW-0548">Nucleotidyltransferase</keyword>
<comment type="catalytic activity">
    <reaction evidence="20">
        <text>ATP + (deoxyribonucleotide)n-3'-hydroxyl + 5'-phospho-(deoxyribonucleotide)m = (deoxyribonucleotide)n+m + AMP + diphosphate.</text>
        <dbReference type="EC" id="6.5.1.1"/>
    </reaction>
</comment>
<dbReference type="InterPro" id="IPR012310">
    <property type="entry name" value="DNA_ligase_ATP-dep_cent"/>
</dbReference>
<dbReference type="SUPFAM" id="SSF56091">
    <property type="entry name" value="DNA ligase/mRNA capping enzyme, catalytic domain"/>
    <property type="match status" value="1"/>
</dbReference>
<sequence>MSKNLEDYNRMRDFSATSEPAAGKRSGKKAGKDHALQFCIQKHDASRLHYDFRLELDGALKSWAVPKGPSLDPKVKRLAVHVEDHPIDYATFEGSIPEGHYGAGDVIVWDRGVWIPQGDPAEAYAKGKLKFELQGEKLGGLWNLVRTHMPGKQEQWFLIKHQDTAAKPESDYDVVAAEPDSVLSDRTIIPRKSKAADKPKPVKKPTRKVTPKAASAQLTGAHKAKLPDLLKPELATLVEKAPGGQWSYEIKFDGYRIMARIDHGEVKLFTRNGHDWTHKLPAQAEALAALGLESAWLDGEMVVANEQGVPDFQALQNAFEAGRSGAIVYYLFDMPYLNGVDLREVPVEERRVALATVLNSNKDPLLRFSDAFGEEPEALLNSACQMQMEGLIGKRLGSPYVSRRSSDWIKLKCKHRQEFVVVGYTDPKGSRNAFGALLLGLHDRDSGELRYAGKVGTGFNETTLKSIHEQLKPLQVKKPSVVNPPSGFDAKGVHWLKPLLLAEIAFAEMTKDGSVRHAVFHGLRDDKPAKNITEERAKVVKTQAKKPAATAEKKTAQTAPSQIGLGAGKVRITHPDRVIDASSGTTKVQLAEYYASVAQWILPELKDRPVALVRAPDGITGELFFQKNAERLAIPGITTLDKELTGQPVMIINNAEALIGAMQMSTVELHTWNATSDNLDKPDRFVLDLDPDPALPWKSMVEATQLTLSVLDELGLKAFLKTSGGKGIHLVVPLTRKLGWDEVKDFSHAIVSHMAKLLPERFSAVSGPKNRVGRIFIDYLRNGLGATTICAYAARTREGMPVSMPIFRDEVGELKGGNQWNIHNAHERLAEVGDEPWADLKKTRQSITADMRRRVGMKK</sequence>
<dbReference type="GO" id="GO:0005524">
    <property type="term" value="F:ATP binding"/>
    <property type="evidence" value="ECO:0007669"/>
    <property type="project" value="UniProtKB-KW"/>
</dbReference>
<keyword evidence="8" id="KW-0547">Nucleotide-binding</keyword>
<evidence type="ECO:0000256" key="15">
    <source>
        <dbReference type="ARBA" id="ARBA00023172"/>
    </source>
</evidence>
<evidence type="ECO:0000256" key="18">
    <source>
        <dbReference type="ARBA" id="ARBA00023268"/>
    </source>
</evidence>
<dbReference type="Gene3D" id="3.30.470.30">
    <property type="entry name" value="DNA ligase/mRNA capping enzyme"/>
    <property type="match status" value="1"/>
</dbReference>
<keyword evidence="10" id="KW-0378">Hydrolase</keyword>
<dbReference type="Gene3D" id="3.30.1490.70">
    <property type="match status" value="1"/>
</dbReference>
<evidence type="ECO:0000256" key="8">
    <source>
        <dbReference type="ARBA" id="ARBA00022741"/>
    </source>
</evidence>
<dbReference type="NCBIfam" id="TIGR02777">
    <property type="entry name" value="LigD_PE_dom"/>
    <property type="match status" value="1"/>
</dbReference>
<dbReference type="AlphaFoldDB" id="A0A4V0YK24"/>
<keyword evidence="16" id="KW-0234">DNA repair</keyword>
<evidence type="ECO:0000256" key="14">
    <source>
        <dbReference type="ARBA" id="ARBA00023125"/>
    </source>
</evidence>
<evidence type="ECO:0000256" key="11">
    <source>
        <dbReference type="ARBA" id="ARBA00022839"/>
    </source>
</evidence>
<keyword evidence="18" id="KW-0511">Multifunctional enzyme</keyword>
<evidence type="ECO:0000256" key="5">
    <source>
        <dbReference type="ARBA" id="ARBA00022695"/>
    </source>
</evidence>
<keyword evidence="15" id="KW-0233">DNA recombination</keyword>
<keyword evidence="24" id="KW-1185">Reference proteome</keyword>
<evidence type="ECO:0000256" key="21">
    <source>
        <dbReference type="SAM" id="MobiDB-lite"/>
    </source>
</evidence>
<evidence type="ECO:0000256" key="20">
    <source>
        <dbReference type="ARBA" id="ARBA00034003"/>
    </source>
</evidence>
<evidence type="ECO:0000256" key="3">
    <source>
        <dbReference type="ARBA" id="ARBA00022598"/>
    </source>
</evidence>
<dbReference type="InterPro" id="IPR014146">
    <property type="entry name" value="LigD_ligase_dom"/>
</dbReference>
<name>A0A4V0YK24_9PSED</name>
<dbReference type="SUPFAM" id="SSF50249">
    <property type="entry name" value="Nucleic acid-binding proteins"/>
    <property type="match status" value="1"/>
</dbReference>
<feature type="compositionally biased region" description="Basic residues" evidence="21">
    <location>
        <begin position="201"/>
        <end position="210"/>
    </location>
</feature>
<dbReference type="InterPro" id="IPR014145">
    <property type="entry name" value="LigD_pol_dom"/>
</dbReference>
<dbReference type="InterPro" id="IPR012340">
    <property type="entry name" value="NA-bd_OB-fold"/>
</dbReference>
<dbReference type="Pfam" id="PF04679">
    <property type="entry name" value="DNA_ligase_A_C"/>
    <property type="match status" value="1"/>
</dbReference>
<evidence type="ECO:0000256" key="12">
    <source>
        <dbReference type="ARBA" id="ARBA00022840"/>
    </source>
</evidence>
<dbReference type="EMBL" id="CP024767">
    <property type="protein sequence ID" value="QAY85654.1"/>
    <property type="molecule type" value="Genomic_DNA"/>
</dbReference>
<keyword evidence="6" id="KW-0540">Nuclease</keyword>
<dbReference type="GO" id="GO:0006281">
    <property type="term" value="P:DNA repair"/>
    <property type="evidence" value="ECO:0007669"/>
    <property type="project" value="UniProtKB-KW"/>
</dbReference>
<evidence type="ECO:0000256" key="1">
    <source>
        <dbReference type="ARBA" id="ARBA00001936"/>
    </source>
</evidence>
<dbReference type="InterPro" id="IPR052171">
    <property type="entry name" value="NHEJ_LigD"/>
</dbReference>
<dbReference type="Proteomes" id="UP000291121">
    <property type="component" value="Chromosome"/>
</dbReference>
<dbReference type="GO" id="GO:0004527">
    <property type="term" value="F:exonuclease activity"/>
    <property type="evidence" value="ECO:0007669"/>
    <property type="project" value="UniProtKB-KW"/>
</dbReference>
<keyword evidence="4" id="KW-0808">Transferase</keyword>
<dbReference type="NCBIfam" id="TIGR02776">
    <property type="entry name" value="NHEJ_ligase_prk"/>
    <property type="match status" value="1"/>
</dbReference>
<dbReference type="RefSeq" id="WP_208667821.1">
    <property type="nucleotide sequence ID" value="NZ_CP024767.1"/>
</dbReference>
<feature type="compositionally biased region" description="Basic and acidic residues" evidence="21">
    <location>
        <begin position="1"/>
        <end position="13"/>
    </location>
</feature>
<proteinExistence type="predicted"/>
<feature type="region of interest" description="Disordered" evidence="21">
    <location>
        <begin position="1"/>
        <end position="29"/>
    </location>
</feature>
<evidence type="ECO:0000256" key="19">
    <source>
        <dbReference type="ARBA" id="ARBA00029943"/>
    </source>
</evidence>
<keyword evidence="13" id="KW-0239">DNA-directed DNA polymerase</keyword>
<keyword evidence="7" id="KW-0479">Metal-binding</keyword>
<keyword evidence="3 23" id="KW-0436">Ligase</keyword>
<comment type="cofactor">
    <cofactor evidence="1">
        <name>Mn(2+)</name>
        <dbReference type="ChEBI" id="CHEBI:29035"/>
    </cofactor>
</comment>
<dbReference type="CDD" id="cd04862">
    <property type="entry name" value="PaeLigD_Pol_like"/>
    <property type="match status" value="1"/>
</dbReference>
<evidence type="ECO:0000256" key="7">
    <source>
        <dbReference type="ARBA" id="ARBA00022723"/>
    </source>
</evidence>
<dbReference type="InterPro" id="IPR033651">
    <property type="entry name" value="PaeLigD_Pol-like"/>
</dbReference>
<dbReference type="GO" id="GO:0046872">
    <property type="term" value="F:metal ion binding"/>
    <property type="evidence" value="ECO:0007669"/>
    <property type="project" value="UniProtKB-KW"/>
</dbReference>
<dbReference type="NCBIfam" id="TIGR02779">
    <property type="entry name" value="NHEJ_ligase_lig"/>
    <property type="match status" value="1"/>
</dbReference>
<dbReference type="InterPro" id="IPR012309">
    <property type="entry name" value="DNA_ligase_ATP-dep_C"/>
</dbReference>
<keyword evidence="17" id="KW-0464">Manganese</keyword>
<dbReference type="CDD" id="cd07906">
    <property type="entry name" value="Adenylation_DNA_ligase_LigD_LigC"/>
    <property type="match status" value="1"/>
</dbReference>
<protein>
    <recommendedName>
        <fullName evidence="2">DNA ligase (ATP)</fullName>
        <ecNumber evidence="2">6.5.1.1</ecNumber>
    </recommendedName>
    <alternativeName>
        <fullName evidence="19">NHEJ DNA polymerase</fullName>
    </alternativeName>
</protein>
<dbReference type="PANTHER" id="PTHR42705">
    <property type="entry name" value="BIFUNCTIONAL NON-HOMOLOGOUS END JOINING PROTEIN LIGD"/>
    <property type="match status" value="1"/>
</dbReference>
<evidence type="ECO:0000256" key="2">
    <source>
        <dbReference type="ARBA" id="ARBA00012727"/>
    </source>
</evidence>
<evidence type="ECO:0000313" key="23">
    <source>
        <dbReference type="EMBL" id="QAY85654.1"/>
    </source>
</evidence>
<dbReference type="Gene3D" id="3.90.920.10">
    <property type="entry name" value="DNA primase, PRIM domain"/>
    <property type="match status" value="1"/>
</dbReference>
<keyword evidence="9" id="KW-0227">DNA damage</keyword>
<keyword evidence="14" id="KW-0238">DNA-binding</keyword>
<dbReference type="GO" id="GO:0003910">
    <property type="term" value="F:DNA ligase (ATP) activity"/>
    <property type="evidence" value="ECO:0007669"/>
    <property type="project" value="UniProtKB-EC"/>
</dbReference>
<dbReference type="Pfam" id="PF13298">
    <property type="entry name" value="LigD_N"/>
    <property type="match status" value="1"/>
</dbReference>
<dbReference type="PANTHER" id="PTHR42705:SF2">
    <property type="entry name" value="BIFUNCTIONAL NON-HOMOLOGOUS END JOINING PROTEIN LIGD"/>
    <property type="match status" value="1"/>
</dbReference>
<dbReference type="GO" id="GO:0006310">
    <property type="term" value="P:DNA recombination"/>
    <property type="evidence" value="ECO:0007669"/>
    <property type="project" value="UniProtKB-KW"/>
</dbReference>
<dbReference type="Gene3D" id="2.40.50.140">
    <property type="entry name" value="Nucleic acid-binding proteins"/>
    <property type="match status" value="1"/>
</dbReference>
<feature type="region of interest" description="Disordered" evidence="21">
    <location>
        <begin position="191"/>
        <end position="210"/>
    </location>
</feature>
<gene>
    <name evidence="23" type="primary">ligD</name>
    <name evidence="23" type="ORF">CUN61_17420</name>
</gene>
<evidence type="ECO:0000256" key="10">
    <source>
        <dbReference type="ARBA" id="ARBA00022801"/>
    </source>
</evidence>
<dbReference type="InterPro" id="IPR014144">
    <property type="entry name" value="LigD_PE_domain"/>
</dbReference>
<dbReference type="Pfam" id="PF21686">
    <property type="entry name" value="LigD_Prim-Pol"/>
    <property type="match status" value="1"/>
</dbReference>
<evidence type="ECO:0000256" key="9">
    <source>
        <dbReference type="ARBA" id="ARBA00022763"/>
    </source>
</evidence>
<feature type="domain" description="ATP-dependent DNA ligase family profile" evidence="22">
    <location>
        <begin position="320"/>
        <end position="426"/>
    </location>
</feature>
<dbReference type="PROSITE" id="PS50160">
    <property type="entry name" value="DNA_LIGASE_A3"/>
    <property type="match status" value="1"/>
</dbReference>
<keyword evidence="11" id="KW-0269">Exonuclease</keyword>
<dbReference type="CDD" id="cd07971">
    <property type="entry name" value="OBF_DNA_ligase_LigD"/>
    <property type="match status" value="1"/>
</dbReference>
<dbReference type="NCBIfam" id="NF004628">
    <property type="entry name" value="PRK05972.1"/>
    <property type="match status" value="1"/>
</dbReference>
<evidence type="ECO:0000256" key="16">
    <source>
        <dbReference type="ARBA" id="ARBA00023204"/>
    </source>
</evidence>
<evidence type="ECO:0000256" key="13">
    <source>
        <dbReference type="ARBA" id="ARBA00022932"/>
    </source>
</evidence>
<dbReference type="InterPro" id="IPR014143">
    <property type="entry name" value="NHEJ_ligase_prk"/>
</dbReference>
<keyword evidence="12" id="KW-0067">ATP-binding</keyword>
<dbReference type="Pfam" id="PF01068">
    <property type="entry name" value="DNA_ligase_A_M"/>
    <property type="match status" value="1"/>
</dbReference>
<dbReference type="EC" id="6.5.1.1" evidence="2"/>
<accession>A0A4V0YK24</accession>
<dbReference type="NCBIfam" id="TIGR02778">
    <property type="entry name" value="ligD_pol"/>
    <property type="match status" value="1"/>
</dbReference>
<evidence type="ECO:0000256" key="6">
    <source>
        <dbReference type="ARBA" id="ARBA00022722"/>
    </source>
</evidence>
<dbReference type="GO" id="GO:0003677">
    <property type="term" value="F:DNA binding"/>
    <property type="evidence" value="ECO:0007669"/>
    <property type="project" value="UniProtKB-KW"/>
</dbReference>
<evidence type="ECO:0000256" key="17">
    <source>
        <dbReference type="ARBA" id="ARBA00023211"/>
    </source>
</evidence>
<reference evidence="23 24" key="1">
    <citation type="submission" date="2017-11" db="EMBL/GenBank/DDBJ databases">
        <title>Genome sequence of Pseudomonas arsenicoxydans ACM1.</title>
        <authorList>
            <person name="Nascimento F.X."/>
        </authorList>
    </citation>
    <scope>NUCLEOTIDE SEQUENCE [LARGE SCALE GENOMIC DNA]</scope>
    <source>
        <strain evidence="23 24">ACM1</strain>
    </source>
</reference>
<dbReference type="GO" id="GO:0003887">
    <property type="term" value="F:DNA-directed DNA polymerase activity"/>
    <property type="evidence" value="ECO:0007669"/>
    <property type="project" value="UniProtKB-KW"/>
</dbReference>
<organism evidence="23 24">
    <name type="scientific">Pseudomonas arsenicoxydans</name>
    <dbReference type="NCBI Taxonomy" id="702115"/>
    <lineage>
        <taxon>Bacteria</taxon>
        <taxon>Pseudomonadati</taxon>
        <taxon>Pseudomonadota</taxon>
        <taxon>Gammaproteobacteria</taxon>
        <taxon>Pseudomonadales</taxon>
        <taxon>Pseudomonadaceae</taxon>
        <taxon>Pseudomonas</taxon>
    </lineage>
</organism>